<proteinExistence type="predicted"/>
<accession>L8MVD4</accession>
<evidence type="ECO:0000313" key="1">
    <source>
        <dbReference type="EMBL" id="ELS30749.1"/>
    </source>
</evidence>
<dbReference type="AlphaFoldDB" id="L8MVD4"/>
<keyword evidence="2" id="KW-1185">Reference proteome</keyword>
<name>L8MVD4_9CYAN</name>
<dbReference type="EMBL" id="ALWB01000257">
    <property type="protein sequence ID" value="ELS30749.1"/>
    <property type="molecule type" value="Genomic_DNA"/>
</dbReference>
<organism evidence="1 2">
    <name type="scientific">Pseudanabaena biceps PCC 7429</name>
    <dbReference type="NCBI Taxonomy" id="927668"/>
    <lineage>
        <taxon>Bacteria</taxon>
        <taxon>Bacillati</taxon>
        <taxon>Cyanobacteriota</taxon>
        <taxon>Cyanophyceae</taxon>
        <taxon>Pseudanabaenales</taxon>
        <taxon>Pseudanabaenaceae</taxon>
        <taxon>Pseudanabaena</taxon>
    </lineage>
</organism>
<gene>
    <name evidence="1" type="ORF">Pse7429DRAFT_4123</name>
</gene>
<comment type="caution">
    <text evidence="1">The sequence shown here is derived from an EMBL/GenBank/DDBJ whole genome shotgun (WGS) entry which is preliminary data.</text>
</comment>
<evidence type="ECO:0000313" key="2">
    <source>
        <dbReference type="Proteomes" id="UP000011201"/>
    </source>
</evidence>
<reference evidence="1 2" key="1">
    <citation type="journal article" date="2013" name="Proc. Natl. Acad. Sci. U.S.A.">
        <title>Improving the coverage of the cyanobacterial phylum using diversity-driven genome sequencing.</title>
        <authorList>
            <person name="Shih P.M."/>
            <person name="Wu D."/>
            <person name="Latifi A."/>
            <person name="Axen S.D."/>
            <person name="Fewer D.P."/>
            <person name="Talla E."/>
            <person name="Calteau A."/>
            <person name="Cai F."/>
            <person name="Tandeau de Marsac N."/>
            <person name="Rippka R."/>
            <person name="Herdman M."/>
            <person name="Sivonen K."/>
            <person name="Coursin T."/>
            <person name="Laurent T."/>
            <person name="Goodwin L."/>
            <person name="Nolan M."/>
            <person name="Davenport K.W."/>
            <person name="Han C.S."/>
            <person name="Rubin E.M."/>
            <person name="Eisen J.A."/>
            <person name="Woyke T."/>
            <person name="Gugger M."/>
            <person name="Kerfeld C.A."/>
        </authorList>
    </citation>
    <scope>NUCLEOTIDE SEQUENCE [LARGE SCALE GENOMIC DNA]</scope>
    <source>
        <strain evidence="1 2">PCC 7429</strain>
    </source>
</reference>
<sequence length="38" mass="4623">MADEWRRFAPPLIFEGLCPEQTLYQFTKVLLHFRELNL</sequence>
<protein>
    <submittedName>
        <fullName evidence="1">Uncharacterized protein</fullName>
    </submittedName>
</protein>
<dbReference type="PATRIC" id="fig|927668.3.peg.4681"/>
<dbReference type="Proteomes" id="UP000011201">
    <property type="component" value="Unassembled WGS sequence"/>
</dbReference>